<feature type="compositionally biased region" description="Polar residues" evidence="11">
    <location>
        <begin position="1606"/>
        <end position="1616"/>
    </location>
</feature>
<evidence type="ECO:0000313" key="14">
    <source>
        <dbReference type="EMBL" id="TFL06145.1"/>
    </source>
</evidence>
<evidence type="ECO:0000256" key="7">
    <source>
        <dbReference type="ARBA" id="ARBA00022833"/>
    </source>
</evidence>
<evidence type="ECO:0000256" key="3">
    <source>
        <dbReference type="ARBA" id="ARBA00022723"/>
    </source>
</evidence>
<dbReference type="EMBL" id="ML178815">
    <property type="protein sequence ID" value="TFL06145.1"/>
    <property type="molecule type" value="Genomic_DNA"/>
</dbReference>
<keyword evidence="7" id="KW-0862">Zinc</keyword>
<evidence type="ECO:0000259" key="13">
    <source>
        <dbReference type="PROSITE" id="PS51455"/>
    </source>
</evidence>
<feature type="compositionally biased region" description="Low complexity" evidence="11">
    <location>
        <begin position="913"/>
        <end position="926"/>
    </location>
</feature>
<dbReference type="Pfam" id="PF00118">
    <property type="entry name" value="Cpn60_TCP1"/>
    <property type="match status" value="1"/>
</dbReference>
<feature type="compositionally biased region" description="Low complexity" evidence="11">
    <location>
        <begin position="1550"/>
        <end position="1561"/>
    </location>
</feature>
<keyword evidence="2 10" id="KW-0808">Transferase</keyword>
<protein>
    <recommendedName>
        <fullName evidence="1">1-phosphatidylinositol-3-phosphate 5-kinase</fullName>
        <ecNumber evidence="1">2.7.1.150</ecNumber>
    </recommendedName>
</protein>
<feature type="region of interest" description="Disordered" evidence="11">
    <location>
        <begin position="1547"/>
        <end position="1711"/>
    </location>
</feature>
<dbReference type="InterPro" id="IPR002498">
    <property type="entry name" value="PInositol-4-P-4/5-kinase_core"/>
</dbReference>
<evidence type="ECO:0000256" key="5">
    <source>
        <dbReference type="ARBA" id="ARBA00022771"/>
    </source>
</evidence>
<feature type="compositionally biased region" description="Polar residues" evidence="11">
    <location>
        <begin position="1826"/>
        <end position="1846"/>
    </location>
</feature>
<feature type="region of interest" description="Disordered" evidence="11">
    <location>
        <begin position="1756"/>
        <end position="1887"/>
    </location>
</feature>
<feature type="compositionally biased region" description="Acidic residues" evidence="11">
    <location>
        <begin position="1772"/>
        <end position="1784"/>
    </location>
</feature>
<dbReference type="STRING" id="1884261.A0A5C3QVW8"/>
<feature type="domain" description="PIPK" evidence="13">
    <location>
        <begin position="1955"/>
        <end position="2288"/>
    </location>
</feature>
<feature type="compositionally biased region" description="Pro residues" evidence="11">
    <location>
        <begin position="1853"/>
        <end position="1865"/>
    </location>
</feature>
<dbReference type="PROSITE" id="PS50178">
    <property type="entry name" value="ZF_FYVE"/>
    <property type="match status" value="1"/>
</dbReference>
<dbReference type="InterPro" id="IPR002423">
    <property type="entry name" value="Cpn60/GroEL/TCP-1"/>
</dbReference>
<evidence type="ECO:0000259" key="12">
    <source>
        <dbReference type="PROSITE" id="PS50178"/>
    </source>
</evidence>
<dbReference type="InterPro" id="IPR011011">
    <property type="entry name" value="Znf_FYVE_PHD"/>
</dbReference>
<feature type="region of interest" description="Disordered" evidence="11">
    <location>
        <begin position="906"/>
        <end position="929"/>
    </location>
</feature>
<keyword evidence="15" id="KW-1185">Reference proteome</keyword>
<reference evidence="14 15" key="1">
    <citation type="journal article" date="2019" name="Nat. Ecol. Evol.">
        <title>Megaphylogeny resolves global patterns of mushroom evolution.</title>
        <authorList>
            <person name="Varga T."/>
            <person name="Krizsan K."/>
            <person name="Foldi C."/>
            <person name="Dima B."/>
            <person name="Sanchez-Garcia M."/>
            <person name="Sanchez-Ramirez S."/>
            <person name="Szollosi G.J."/>
            <person name="Szarkandi J.G."/>
            <person name="Papp V."/>
            <person name="Albert L."/>
            <person name="Andreopoulos W."/>
            <person name="Angelini C."/>
            <person name="Antonin V."/>
            <person name="Barry K.W."/>
            <person name="Bougher N.L."/>
            <person name="Buchanan P."/>
            <person name="Buyck B."/>
            <person name="Bense V."/>
            <person name="Catcheside P."/>
            <person name="Chovatia M."/>
            <person name="Cooper J."/>
            <person name="Damon W."/>
            <person name="Desjardin D."/>
            <person name="Finy P."/>
            <person name="Geml J."/>
            <person name="Haridas S."/>
            <person name="Hughes K."/>
            <person name="Justo A."/>
            <person name="Karasinski D."/>
            <person name="Kautmanova I."/>
            <person name="Kiss B."/>
            <person name="Kocsube S."/>
            <person name="Kotiranta H."/>
            <person name="LaButti K.M."/>
            <person name="Lechner B.E."/>
            <person name="Liimatainen K."/>
            <person name="Lipzen A."/>
            <person name="Lukacs Z."/>
            <person name="Mihaltcheva S."/>
            <person name="Morgado L.N."/>
            <person name="Niskanen T."/>
            <person name="Noordeloos M.E."/>
            <person name="Ohm R.A."/>
            <person name="Ortiz-Santana B."/>
            <person name="Ovrebo C."/>
            <person name="Racz N."/>
            <person name="Riley R."/>
            <person name="Savchenko A."/>
            <person name="Shiryaev A."/>
            <person name="Soop K."/>
            <person name="Spirin V."/>
            <person name="Szebenyi C."/>
            <person name="Tomsovsky M."/>
            <person name="Tulloss R.E."/>
            <person name="Uehling J."/>
            <person name="Grigoriev I.V."/>
            <person name="Vagvolgyi C."/>
            <person name="Papp T."/>
            <person name="Martin F.M."/>
            <person name="Miettinen O."/>
            <person name="Hibbett D.S."/>
            <person name="Nagy L.G."/>
        </authorList>
    </citation>
    <scope>NUCLEOTIDE SEQUENCE [LARGE SCALE GENOMIC DNA]</scope>
    <source>
        <strain evidence="14 15">CBS 309.79</strain>
    </source>
</reference>
<dbReference type="Gene3D" id="3.50.7.10">
    <property type="entry name" value="GroEL"/>
    <property type="match status" value="1"/>
</dbReference>
<evidence type="ECO:0000256" key="1">
    <source>
        <dbReference type="ARBA" id="ARBA00012009"/>
    </source>
</evidence>
<dbReference type="OrthoDB" id="158357at2759"/>
<dbReference type="GO" id="GO:0000329">
    <property type="term" value="C:fungal-type vacuole membrane"/>
    <property type="evidence" value="ECO:0007669"/>
    <property type="project" value="TreeGrafter"/>
</dbReference>
<dbReference type="InterPro" id="IPR027484">
    <property type="entry name" value="PInositol-4-P-5-kinase_N"/>
</dbReference>
<accession>A0A5C3QVW8</accession>
<dbReference type="CDD" id="cd03334">
    <property type="entry name" value="Fab1_TCP"/>
    <property type="match status" value="1"/>
</dbReference>
<organism evidence="14 15">
    <name type="scientific">Pterulicium gracile</name>
    <dbReference type="NCBI Taxonomy" id="1884261"/>
    <lineage>
        <taxon>Eukaryota</taxon>
        <taxon>Fungi</taxon>
        <taxon>Dikarya</taxon>
        <taxon>Basidiomycota</taxon>
        <taxon>Agaricomycotina</taxon>
        <taxon>Agaricomycetes</taxon>
        <taxon>Agaricomycetidae</taxon>
        <taxon>Agaricales</taxon>
        <taxon>Pleurotineae</taxon>
        <taxon>Pterulaceae</taxon>
        <taxon>Pterulicium</taxon>
    </lineage>
</organism>
<dbReference type="Proteomes" id="UP000305067">
    <property type="component" value="Unassembled WGS sequence"/>
</dbReference>
<dbReference type="GO" id="GO:0010008">
    <property type="term" value="C:endosome membrane"/>
    <property type="evidence" value="ECO:0007669"/>
    <property type="project" value="TreeGrafter"/>
</dbReference>
<feature type="domain" description="FYVE-type" evidence="12">
    <location>
        <begin position="223"/>
        <end position="283"/>
    </location>
</feature>
<evidence type="ECO:0000256" key="4">
    <source>
        <dbReference type="ARBA" id="ARBA00022741"/>
    </source>
</evidence>
<dbReference type="GO" id="GO:0005524">
    <property type="term" value="F:ATP binding"/>
    <property type="evidence" value="ECO:0007669"/>
    <property type="project" value="UniProtKB-UniRule"/>
</dbReference>
<dbReference type="InterPro" id="IPR044769">
    <property type="entry name" value="PIKfyve_PIPKc"/>
</dbReference>
<dbReference type="InterPro" id="IPR000306">
    <property type="entry name" value="Znf_FYVE"/>
</dbReference>
<feature type="compositionally biased region" description="Polar residues" evidence="11">
    <location>
        <begin position="10"/>
        <end position="20"/>
    </location>
</feature>
<dbReference type="SUPFAM" id="SSF56104">
    <property type="entry name" value="SAICAR synthase-like"/>
    <property type="match status" value="1"/>
</dbReference>
<feature type="region of interest" description="Disordered" evidence="11">
    <location>
        <begin position="62"/>
        <end position="119"/>
    </location>
</feature>
<dbReference type="FunFam" id="3.50.7.10:FF:000007">
    <property type="entry name" value="1-phosphatidylinositol 3-phosphate 5-kinase isoform X1"/>
    <property type="match status" value="1"/>
</dbReference>
<dbReference type="Gene3D" id="3.30.40.10">
    <property type="entry name" value="Zinc/RING finger domain, C3HC4 (zinc finger)"/>
    <property type="match status" value="1"/>
</dbReference>
<feature type="region of interest" description="Disordered" evidence="11">
    <location>
        <begin position="1443"/>
        <end position="1523"/>
    </location>
</feature>
<feature type="region of interest" description="Disordered" evidence="11">
    <location>
        <begin position="1380"/>
        <end position="1422"/>
    </location>
</feature>
<feature type="region of interest" description="Disordered" evidence="11">
    <location>
        <begin position="1"/>
        <end position="23"/>
    </location>
</feature>
<feature type="compositionally biased region" description="Basic and acidic residues" evidence="11">
    <location>
        <begin position="400"/>
        <end position="417"/>
    </location>
</feature>
<dbReference type="InterPro" id="IPR027409">
    <property type="entry name" value="GroEL-like_apical_dom_sf"/>
</dbReference>
<feature type="compositionally biased region" description="Polar residues" evidence="11">
    <location>
        <begin position="86"/>
        <end position="119"/>
    </location>
</feature>
<feature type="compositionally biased region" description="Basic and acidic residues" evidence="11">
    <location>
        <begin position="1681"/>
        <end position="1695"/>
    </location>
</feature>
<name>A0A5C3QVW8_9AGAR</name>
<evidence type="ECO:0000256" key="2">
    <source>
        <dbReference type="ARBA" id="ARBA00022679"/>
    </source>
</evidence>
<evidence type="ECO:0000313" key="15">
    <source>
        <dbReference type="Proteomes" id="UP000305067"/>
    </source>
</evidence>
<dbReference type="PANTHER" id="PTHR45748:SF7">
    <property type="entry name" value="1-PHOSPHATIDYLINOSITOL 3-PHOSPHATE 5-KINASE-RELATED"/>
    <property type="match status" value="1"/>
</dbReference>
<feature type="compositionally biased region" description="Low complexity" evidence="11">
    <location>
        <begin position="1382"/>
        <end position="1394"/>
    </location>
</feature>
<dbReference type="Gene3D" id="3.30.800.10">
    <property type="entry name" value="Phosphatidylinositol Phosphate Kinase II Beta"/>
    <property type="match status" value="1"/>
</dbReference>
<dbReference type="SMART" id="SM00330">
    <property type="entry name" value="PIPKc"/>
    <property type="match status" value="1"/>
</dbReference>
<dbReference type="Pfam" id="PF01363">
    <property type="entry name" value="FYVE"/>
    <property type="match status" value="1"/>
</dbReference>
<feature type="compositionally biased region" description="Low complexity" evidence="11">
    <location>
        <begin position="64"/>
        <end position="85"/>
    </location>
</feature>
<dbReference type="Pfam" id="PF01504">
    <property type="entry name" value="PIP5K"/>
    <property type="match status" value="1"/>
</dbReference>
<dbReference type="SUPFAM" id="SSF52029">
    <property type="entry name" value="GroEL apical domain-like"/>
    <property type="match status" value="1"/>
</dbReference>
<dbReference type="SMART" id="SM00064">
    <property type="entry name" value="FYVE"/>
    <property type="match status" value="1"/>
</dbReference>
<evidence type="ECO:0000256" key="6">
    <source>
        <dbReference type="ARBA" id="ARBA00022777"/>
    </source>
</evidence>
<keyword evidence="3" id="KW-0479">Metal-binding</keyword>
<keyword evidence="5 9" id="KW-0863">Zinc-finger</keyword>
<dbReference type="GO" id="GO:0046854">
    <property type="term" value="P:phosphatidylinositol phosphate biosynthetic process"/>
    <property type="evidence" value="ECO:0007669"/>
    <property type="project" value="TreeGrafter"/>
</dbReference>
<dbReference type="PANTHER" id="PTHR45748">
    <property type="entry name" value="1-PHOSPHATIDYLINOSITOL 3-PHOSPHATE 5-KINASE-RELATED"/>
    <property type="match status" value="1"/>
</dbReference>
<feature type="compositionally biased region" description="Basic and acidic residues" evidence="11">
    <location>
        <begin position="1626"/>
        <end position="1643"/>
    </location>
</feature>
<dbReference type="GO" id="GO:0008270">
    <property type="term" value="F:zinc ion binding"/>
    <property type="evidence" value="ECO:0007669"/>
    <property type="project" value="UniProtKB-KW"/>
</dbReference>
<evidence type="ECO:0000256" key="10">
    <source>
        <dbReference type="PROSITE-ProRule" id="PRU00781"/>
    </source>
</evidence>
<dbReference type="FunFam" id="3.30.40.10:FF:000283">
    <property type="entry name" value="1-phosphatidylinositol-3-phosphate 5-kinase (Fab1)"/>
    <property type="match status" value="1"/>
</dbReference>
<keyword evidence="8 10" id="KW-0067">ATP-binding</keyword>
<evidence type="ECO:0000256" key="11">
    <source>
        <dbReference type="SAM" id="MobiDB-lite"/>
    </source>
</evidence>
<dbReference type="GO" id="GO:0000285">
    <property type="term" value="F:1-phosphatidylinositol-3-phosphate 5-kinase activity"/>
    <property type="evidence" value="ECO:0007669"/>
    <property type="project" value="UniProtKB-EC"/>
</dbReference>
<feature type="region of interest" description="Disordered" evidence="11">
    <location>
        <begin position="400"/>
        <end position="422"/>
    </location>
</feature>
<feature type="compositionally biased region" description="Low complexity" evidence="11">
    <location>
        <begin position="1496"/>
        <end position="1509"/>
    </location>
</feature>
<proteinExistence type="predicted"/>
<keyword evidence="6 10" id="KW-0418">Kinase</keyword>
<feature type="compositionally biased region" description="Polar residues" evidence="11">
    <location>
        <begin position="1804"/>
        <end position="1819"/>
    </location>
</feature>
<feature type="region of interest" description="Disordered" evidence="11">
    <location>
        <begin position="1339"/>
        <end position="1362"/>
    </location>
</feature>
<evidence type="ECO:0000256" key="9">
    <source>
        <dbReference type="PROSITE-ProRule" id="PRU00091"/>
    </source>
</evidence>
<gene>
    <name evidence="14" type="ORF">BDV98DRAFT_558903</name>
</gene>
<dbReference type="InterPro" id="IPR027483">
    <property type="entry name" value="PInositol-4-P-4/5-kinase_C_sf"/>
</dbReference>
<dbReference type="InterPro" id="IPR013083">
    <property type="entry name" value="Znf_RING/FYVE/PHD"/>
</dbReference>
<dbReference type="SUPFAM" id="SSF57903">
    <property type="entry name" value="FYVE/PHD zinc finger"/>
    <property type="match status" value="1"/>
</dbReference>
<dbReference type="CDD" id="cd15725">
    <property type="entry name" value="FYVE_PIKfyve_Fab1"/>
    <property type="match status" value="1"/>
</dbReference>
<keyword evidence="4 10" id="KW-0547">Nucleotide-binding</keyword>
<dbReference type="CDD" id="cd17300">
    <property type="entry name" value="PIPKc_PIKfyve"/>
    <property type="match status" value="1"/>
</dbReference>
<sequence>MESPLVASPTARSFTRSRSNTRLDDVFSLTSFNPFAEEDENDQSSYTLVTTLFSRMKNSLGPLSSAVTSGPPSSSTAPNPPGSGNANATSGNSEARRASQSGAPTTTSGNLSRTSSTDRPFAMQTSARGVAPPLVSLTPVQSEAPTYLADPYERSSSRGSIPATPIYESLDSGLFGTAIPGFPIQDDARSIRTAGSLQRSESVSKVIRRIRGEGLSRDYWMDDNSAKECYDCKGEFTPWRRKHHCRICGQIFCSRCASNIISGSRFGHDGMIRVCNLCLDKLGKVEDDDDDDRRSMISSATSFPAHQFGADTSGLVPQSPFAASQLFGRTAEPFNLYSIAETRRPRSFSESSRYPSRPMTQILREREDGTWEEDLPMTDEPVPFRRRLSEDKEILDLRFEGHESPTRPEMQKSEQKTSETQFSFPRMGEAVTSSIQFPVGSPERLDSPRSISRMRNRFDSFDADSMPSPFIRSRVHSRLDSLVIGEPGWRERRESTAYAQELNLISMHHLKVMLRQMLMSESIPNVNQWEETLLKIALRISKDLTFTAPTHRQGNEDMDVRHYVKIKKLPGGTPFDSEYVDGVVVTKNVAHKQMSRSQRNARVMLVTFPLEFQRVEGQYMHFGQIFRQEREYLGNLASRIAALRPHIVLVEKSVSRLALDALAKHNVAVARAVKPSVIKIVSRITQADIFSSMDKLALEPRLGHCLRYRLQSFDHPLIPGRRKTYMRFEGCPKDLGCTIILRGENIDVLRRLKKVTRFLTFVVRNLKLETHLWKDSVITLPPVHPDTLPPSLSQSQSTVQGDRRRPMIPSVVISTPIIEQDPPTPLSENGSDLPDEDAERMRLSRAIQQSLEPYQTTLISISSTLRFPPPYPIRRMKELDDELNLAQRTWEDEVVRREEVQRTLADSHDALRTPMPLTPSTESSPPEQIAPDAEDIKAQIEALPLTSASLSPMSPGASSQTDNSVGYFGQQTASSTFTGVISNTDIMVTSPTDIETPTIKTVANISLESQLDYVKWQHEEQQRIWKWYSRKNKDDFVVEKYQCISWREFMIPMSDSGLDKACAAPQIKYISFYGEGDCTLGQFIENSVEETLARFLDPKAICTARDCDQPMARHCRVFVHHESRLFVAVEQWDGQIIGRNLIPSPELITTWSACRVCGAATPFIPVSEEMERYSFGKFLELHFYPADVKIVQGAGCQHNIYRHHVRYFARRGMTVRFQADPITLFEMVSPPMRIRVRPETRLELRNVDYERLLTRNNMWYSALIDDLKLISIDAATGEEEADAPLFANITRLIARADLERDAIAQFIHQIYRDSSPTDTLALNQVHAYRQDKIVAWQQDFDKLPRPKPAPTADRTSKRMSSAFGSVRAMWPRRYDLVGGYPSSSMSEAEESPLSTGRRGTGDSLNSSASEASEPETGLISDQDPASIPLAEQLPPHVHVTASIPEADGDADSDSTIGATQDEAAPQSAVEALKAIASGSPERPLTNSDDNDLEGRTTQSAAQATSQVAARPSKLPRSTANQQSVADLVKKYQDWLPVKGMQDLAKDAMAPSVPVQSSIVSESEQEYPSLQLRRPSRPKGRPNPLTKKGSVSDFESSYAANIAPRYLTNSARRQNPSRARALGVQGHRIESQDSSRRTSPEKRHPSSGAQHTRPSSPHEPIHGSAFGPGRSRMIKGYPRTPSNKEKAVARPADKSGRSTFRRPTPVAPGNKVSNIAKHFERLGRDAERTSRRYVVIRGKRARPVASARAKVEVLDSVKDAIDDSEESSSSSSEADDEGDDIEEEPSPTRPRAEPSPPLSVDPAPGTTTPAITVQDSSPLTQPIALPQEQTSPTEETVQTPVSPDSQTLALAPPAAHPGPISLPPSPFFSSFKGQGLPLTPPVSDTEGGERHSILKAISGFLLQQPSSRSSEYDDPMNDPEHIFRDSSMIVRTDEPTSIIALALNSPQYRELLLNSRSEKRSRGADLGDSEAFMPDDRSIAESTSTWGVVNVDAADLADPTEDLKVPSSKLPWAITFESGGLTISCTILYPEQFDALRRTYGCEKSIVESLARCAKWNNNGGKSGSAFLKTLDDRFIAKELSRPEVLAMETFAPAYFDYMSSAVNANRPVLLAKVLGCYKLTFKKTTKDKSNGKSKSTQMNLVVMENLFYDRRFSKIYDLKGSTRNRHVQSTGRENEVLLDENLIQTAHLAPFYLREHAKRILRGSLYSDTKFLEDINVMDYSLVVGVDSQKNELVTGIVDYIRTYTWDKKLENLVKESTFLGAAAKGEPTIITPKLYRHRFLTSMERYFPLVPDRWMKQKDYPEIEAEPTADW</sequence>
<dbReference type="FunFam" id="3.30.810.10:FF:000001">
    <property type="entry name" value="1-phosphatidylinositol 3-phosphate 5-kinase FAB1"/>
    <property type="match status" value="1"/>
</dbReference>
<evidence type="ECO:0000256" key="8">
    <source>
        <dbReference type="ARBA" id="ARBA00022840"/>
    </source>
</evidence>
<dbReference type="Gene3D" id="3.30.810.10">
    <property type="entry name" value="2-Layer Sandwich"/>
    <property type="match status" value="1"/>
</dbReference>
<dbReference type="PROSITE" id="PS51455">
    <property type="entry name" value="PIPK"/>
    <property type="match status" value="1"/>
</dbReference>
<dbReference type="InterPro" id="IPR017455">
    <property type="entry name" value="Znf_FYVE-rel"/>
</dbReference>
<dbReference type="EC" id="2.7.1.150" evidence="1"/>